<organism evidence="1">
    <name type="scientific">Muribaculaceae bacterium Z82</name>
    <dbReference type="NCBI Taxonomy" id="2304548"/>
    <lineage>
        <taxon>Bacteria</taxon>
        <taxon>Pseudomonadati</taxon>
        <taxon>Bacteroidota</taxon>
        <taxon>Bacteroidia</taxon>
        <taxon>Bacteroidales</taxon>
        <taxon>Muribaculaceae</taxon>
    </lineage>
</organism>
<gene>
    <name evidence="1" type="ORF">D1639_05145</name>
</gene>
<dbReference type="InterPro" id="IPR009057">
    <property type="entry name" value="Homeodomain-like_sf"/>
</dbReference>
<accession>A0A7C9NV97</accession>
<sequence>MGKASDSTKQNIADCFMELVATSPDARKRIDVTTLVKTLGIDRKTFYNHFDNTADLAIWIFRTQVARMLRKREFVRADLGYPAPELHDKYEDMPCYARFPGYLPGTLNQGVFFREQGMVLAGNEQYYRRIFSYPCYLDFQRYVETLTIPLIREDIDIMLGPNRRLPEEIKEFLAEYHAVGIWGRVRLYYLYKNRGFPVKELESFWNYSHEMLRMTLDALFDGNSQRIRPFGL</sequence>
<reference evidence="1" key="1">
    <citation type="submission" date="2018-08" db="EMBL/GenBank/DDBJ databases">
        <title>Murine metabolic-syndrome-specific gut microbial biobank.</title>
        <authorList>
            <person name="Liu C."/>
        </authorList>
    </citation>
    <scope>NUCLEOTIDE SEQUENCE [LARGE SCALE GENOMIC DNA]</scope>
    <source>
        <strain evidence="1">Z82</strain>
    </source>
</reference>
<proteinExistence type="predicted"/>
<evidence type="ECO:0000313" key="1">
    <source>
        <dbReference type="EMBL" id="NBI34426.1"/>
    </source>
</evidence>
<protein>
    <recommendedName>
        <fullName evidence="2">TetR/AcrR family transcriptional regulator</fullName>
    </recommendedName>
</protein>
<dbReference type="AlphaFoldDB" id="A0A7C9NV97"/>
<name>A0A7C9NV97_9BACT</name>
<dbReference type="Gene3D" id="1.10.357.10">
    <property type="entry name" value="Tetracycline Repressor, domain 2"/>
    <property type="match status" value="1"/>
</dbReference>
<comment type="caution">
    <text evidence="1">The sequence shown here is derived from an EMBL/GenBank/DDBJ whole genome shotgun (WGS) entry which is preliminary data.</text>
</comment>
<dbReference type="SUPFAM" id="SSF46689">
    <property type="entry name" value="Homeodomain-like"/>
    <property type="match status" value="1"/>
</dbReference>
<evidence type="ECO:0008006" key="2">
    <source>
        <dbReference type="Google" id="ProtNLM"/>
    </source>
</evidence>
<dbReference type="EMBL" id="QWKH01000027">
    <property type="protein sequence ID" value="NBI34426.1"/>
    <property type="molecule type" value="Genomic_DNA"/>
</dbReference>